<sequence>MGDELNITNTEPDEFRVEIGTSSLGEVAEVIVQLERPMHEGTLTTDEVAQLRAAATALLARLADHNAGVTARRDGAKSQGRVAFGREHEGEAGIGLFIRAEDLPVIAEEYRTWKEKQEQ</sequence>
<gene>
    <name evidence="1" type="ORF">SAMN06269185_0315</name>
</gene>
<protein>
    <submittedName>
        <fullName evidence="1">Uncharacterized protein</fullName>
    </submittedName>
</protein>
<evidence type="ECO:0000313" key="1">
    <source>
        <dbReference type="EMBL" id="SNZ03586.1"/>
    </source>
</evidence>
<dbReference type="RefSeq" id="WP_097007365.1">
    <property type="nucleotide sequence ID" value="NZ_OBEJ01000001.1"/>
</dbReference>
<dbReference type="OrthoDB" id="374667at2157"/>
<dbReference type="Proteomes" id="UP000219453">
    <property type="component" value="Unassembled WGS sequence"/>
</dbReference>
<reference evidence="2" key="1">
    <citation type="submission" date="2017-09" db="EMBL/GenBank/DDBJ databases">
        <authorList>
            <person name="Varghese N."/>
            <person name="Submissions S."/>
        </authorList>
    </citation>
    <scope>NUCLEOTIDE SEQUENCE [LARGE SCALE GENOMIC DNA]</scope>
    <source>
        <strain evidence="2">DSM 27208</strain>
    </source>
</reference>
<dbReference type="EMBL" id="OBEJ01000001">
    <property type="protein sequence ID" value="SNZ03586.1"/>
    <property type="molecule type" value="Genomic_DNA"/>
</dbReference>
<proteinExistence type="predicted"/>
<evidence type="ECO:0000313" key="2">
    <source>
        <dbReference type="Proteomes" id="UP000219453"/>
    </source>
</evidence>
<accession>A0A285N6H8</accession>
<organism evidence="1 2">
    <name type="scientific">Natronoarchaeum philippinense</name>
    <dbReference type="NCBI Taxonomy" id="558529"/>
    <lineage>
        <taxon>Archaea</taxon>
        <taxon>Methanobacteriati</taxon>
        <taxon>Methanobacteriota</taxon>
        <taxon>Stenosarchaea group</taxon>
        <taxon>Halobacteria</taxon>
        <taxon>Halobacteriales</taxon>
        <taxon>Natronoarchaeaceae</taxon>
    </lineage>
</organism>
<dbReference type="AlphaFoldDB" id="A0A285N6H8"/>
<keyword evidence="2" id="KW-1185">Reference proteome</keyword>
<name>A0A285N6H8_NATPI</name>